<dbReference type="InterPro" id="IPR007125">
    <property type="entry name" value="H2A/H2B/H3"/>
</dbReference>
<dbReference type="GO" id="GO:0046982">
    <property type="term" value="F:protein heterodimerization activity"/>
    <property type="evidence" value="ECO:0007669"/>
    <property type="project" value="InterPro"/>
</dbReference>
<feature type="region of interest" description="Disordered" evidence="8">
    <location>
        <begin position="1"/>
        <end position="166"/>
    </location>
</feature>
<dbReference type="GO" id="GO:0000786">
    <property type="term" value="C:nucleosome"/>
    <property type="evidence" value="ECO:0007669"/>
    <property type="project" value="UniProtKB-KW"/>
</dbReference>
<dbReference type="GO" id="GO:0005634">
    <property type="term" value="C:nucleus"/>
    <property type="evidence" value="ECO:0007669"/>
    <property type="project" value="UniProtKB-SubCell"/>
</dbReference>
<keyword evidence="7" id="KW-0544">Nucleosome core</keyword>
<keyword evidence="4" id="KW-0158">Chromosome</keyword>
<evidence type="ECO:0000256" key="1">
    <source>
        <dbReference type="ARBA" id="ARBA00004123"/>
    </source>
</evidence>
<accession>A0AAN8FU86</accession>
<dbReference type="PANTHER" id="PTHR45810:SF17">
    <property type="entry name" value="HISTONE H3-LIKE CENTROMERIC PROTEIN A"/>
    <property type="match status" value="1"/>
</dbReference>
<evidence type="ECO:0000256" key="2">
    <source>
        <dbReference type="ARBA" id="ARBA00004286"/>
    </source>
</evidence>
<name>A0AAN8FU86_TRICO</name>
<comment type="caution">
    <text evidence="10">The sequence shown here is derived from an EMBL/GenBank/DDBJ whole genome shotgun (WGS) entry which is preliminary data.</text>
</comment>
<gene>
    <name evidence="10" type="ORF">GCK32_011477</name>
</gene>
<feature type="domain" description="Core Histone H2A/H2B/H3" evidence="9">
    <location>
        <begin position="383"/>
        <end position="472"/>
    </location>
</feature>
<evidence type="ECO:0000256" key="5">
    <source>
        <dbReference type="ARBA" id="ARBA00023125"/>
    </source>
</evidence>
<dbReference type="SMART" id="SM00428">
    <property type="entry name" value="H3"/>
    <property type="match status" value="1"/>
</dbReference>
<proteinExistence type="inferred from homology"/>
<dbReference type="Pfam" id="PF00125">
    <property type="entry name" value="Histone"/>
    <property type="match status" value="1"/>
</dbReference>
<evidence type="ECO:0000256" key="6">
    <source>
        <dbReference type="ARBA" id="ARBA00023242"/>
    </source>
</evidence>
<sequence length="475" mass="55818">MGVVSLISTKADDRWRDDSNFQRDRAEPKYSIEYPQSPTRQGDRETSTRSADYDGPNEYMTDEPNYARPFGNRSRHYAEQERKPLNSRLNGTGSEYMSPEREYNSRPMRKERSDRQRMDSSFSQDFDGPNKYMTERSYVRPTDNRSRQYIGEESRSMSKSKTAGARNEYMVEEPEYSNRLAQREQYSRQRMDPSFSRNFDGTSEYMTERSYARPTDNRSRQLDDRENLYPSYSRVHESRNEYMVDDLDDHLNSYRKKPSYRNPQHRTERVAMKGLQVNEYMTDHREAPLEVPRDSSIPMVPNIREQDDDASLSNLKRFPAAERRMMSGAEFPPERAGGSRKMVYRDCDEIDRRAAGPSRRSGGTPRLGAKALPRMSMIRRHRPGALALKEIRKFQKLTCHLISKLPLQRVIREVVQELYPYSEYRFAYEACDALQEAAEMHLVQLFDDANTCAIHAKRITVKPSDVQLVRKLQRW</sequence>
<evidence type="ECO:0000256" key="7">
    <source>
        <dbReference type="ARBA" id="ARBA00023269"/>
    </source>
</evidence>
<dbReference type="InterPro" id="IPR009072">
    <property type="entry name" value="Histone-fold"/>
</dbReference>
<reference evidence="10 11" key="1">
    <citation type="submission" date="2019-10" db="EMBL/GenBank/DDBJ databases">
        <title>Assembly and Annotation for the nematode Trichostrongylus colubriformis.</title>
        <authorList>
            <person name="Martin J."/>
        </authorList>
    </citation>
    <scope>NUCLEOTIDE SEQUENCE [LARGE SCALE GENOMIC DNA]</scope>
    <source>
        <strain evidence="10">G859</strain>
        <tissue evidence="10">Whole worm</tissue>
    </source>
</reference>
<feature type="compositionally biased region" description="Basic and acidic residues" evidence="8">
    <location>
        <begin position="133"/>
        <end position="156"/>
    </location>
</feature>
<feature type="compositionally biased region" description="Basic and acidic residues" evidence="8">
    <location>
        <begin position="10"/>
        <end position="30"/>
    </location>
</feature>
<comment type="similarity">
    <text evidence="3">Belongs to the histone H3 family.</text>
</comment>
<protein>
    <recommendedName>
        <fullName evidence="9">Core Histone H2A/H2B/H3 domain-containing protein</fullName>
    </recommendedName>
</protein>
<evidence type="ECO:0000256" key="8">
    <source>
        <dbReference type="SAM" id="MobiDB-lite"/>
    </source>
</evidence>
<dbReference type="CDD" id="cd22911">
    <property type="entry name" value="HFD_H3"/>
    <property type="match status" value="1"/>
</dbReference>
<keyword evidence="11" id="KW-1185">Reference proteome</keyword>
<evidence type="ECO:0000259" key="9">
    <source>
        <dbReference type="Pfam" id="PF00125"/>
    </source>
</evidence>
<keyword evidence="5" id="KW-0238">DNA-binding</keyword>
<organism evidence="10 11">
    <name type="scientific">Trichostrongylus colubriformis</name>
    <name type="common">Black scour worm</name>
    <dbReference type="NCBI Taxonomy" id="6319"/>
    <lineage>
        <taxon>Eukaryota</taxon>
        <taxon>Metazoa</taxon>
        <taxon>Ecdysozoa</taxon>
        <taxon>Nematoda</taxon>
        <taxon>Chromadorea</taxon>
        <taxon>Rhabditida</taxon>
        <taxon>Rhabditina</taxon>
        <taxon>Rhabditomorpha</taxon>
        <taxon>Strongyloidea</taxon>
        <taxon>Trichostrongylidae</taxon>
        <taxon>Trichostrongylus</taxon>
    </lineage>
</organism>
<dbReference type="FunFam" id="1.10.20.10:FF:000085">
    <property type="entry name" value="Histone H3.2"/>
    <property type="match status" value="1"/>
</dbReference>
<dbReference type="GO" id="GO:0003677">
    <property type="term" value="F:DNA binding"/>
    <property type="evidence" value="ECO:0007669"/>
    <property type="project" value="UniProtKB-KW"/>
</dbReference>
<dbReference type="EMBL" id="WIXE01012642">
    <property type="protein sequence ID" value="KAK5975763.1"/>
    <property type="molecule type" value="Genomic_DNA"/>
</dbReference>
<evidence type="ECO:0000313" key="10">
    <source>
        <dbReference type="EMBL" id="KAK5975763.1"/>
    </source>
</evidence>
<dbReference type="SUPFAM" id="SSF47113">
    <property type="entry name" value="Histone-fold"/>
    <property type="match status" value="1"/>
</dbReference>
<evidence type="ECO:0000256" key="4">
    <source>
        <dbReference type="ARBA" id="ARBA00022454"/>
    </source>
</evidence>
<dbReference type="PANTHER" id="PTHR45810">
    <property type="entry name" value="HISTONE H3.2"/>
    <property type="match status" value="1"/>
</dbReference>
<dbReference type="GO" id="GO:0030527">
    <property type="term" value="F:structural constituent of chromatin"/>
    <property type="evidence" value="ECO:0007669"/>
    <property type="project" value="InterPro"/>
</dbReference>
<keyword evidence="6" id="KW-0539">Nucleus</keyword>
<comment type="subcellular location">
    <subcellularLocation>
        <location evidence="2">Chromosome</location>
    </subcellularLocation>
    <subcellularLocation>
        <location evidence="1">Nucleus</location>
    </subcellularLocation>
</comment>
<evidence type="ECO:0000256" key="3">
    <source>
        <dbReference type="ARBA" id="ARBA00010343"/>
    </source>
</evidence>
<evidence type="ECO:0000313" key="11">
    <source>
        <dbReference type="Proteomes" id="UP001331761"/>
    </source>
</evidence>
<dbReference type="AlphaFoldDB" id="A0AAN8FU86"/>
<dbReference type="Proteomes" id="UP001331761">
    <property type="component" value="Unassembled WGS sequence"/>
</dbReference>
<dbReference type="InterPro" id="IPR000164">
    <property type="entry name" value="Histone_H3/CENP-A"/>
</dbReference>
<dbReference type="Gene3D" id="1.10.20.10">
    <property type="entry name" value="Histone, subunit A"/>
    <property type="match status" value="1"/>
</dbReference>
<feature type="compositionally biased region" description="Basic and acidic residues" evidence="8">
    <location>
        <begin position="98"/>
        <end position="118"/>
    </location>
</feature>